<keyword evidence="4" id="KW-1185">Reference proteome</keyword>
<dbReference type="Proteomes" id="UP000708208">
    <property type="component" value="Unassembled WGS sequence"/>
</dbReference>
<comment type="caution">
    <text evidence="3">The sequence shown here is derived from an EMBL/GenBank/DDBJ whole genome shotgun (WGS) entry which is preliminary data.</text>
</comment>
<gene>
    <name evidence="3" type="ORF">AFUS01_LOCUS22713</name>
</gene>
<evidence type="ECO:0000256" key="2">
    <source>
        <dbReference type="SAM" id="MobiDB-lite"/>
    </source>
</evidence>
<feature type="non-terminal residue" evidence="3">
    <location>
        <position position="190"/>
    </location>
</feature>
<organism evidence="3 4">
    <name type="scientific">Allacma fusca</name>
    <dbReference type="NCBI Taxonomy" id="39272"/>
    <lineage>
        <taxon>Eukaryota</taxon>
        <taxon>Metazoa</taxon>
        <taxon>Ecdysozoa</taxon>
        <taxon>Arthropoda</taxon>
        <taxon>Hexapoda</taxon>
        <taxon>Collembola</taxon>
        <taxon>Symphypleona</taxon>
        <taxon>Sminthuridae</taxon>
        <taxon>Allacma</taxon>
    </lineage>
</organism>
<keyword evidence="1" id="KW-0175">Coiled coil</keyword>
<evidence type="ECO:0000256" key="1">
    <source>
        <dbReference type="SAM" id="Coils"/>
    </source>
</evidence>
<evidence type="ECO:0000313" key="3">
    <source>
        <dbReference type="EMBL" id="CAG7734316.1"/>
    </source>
</evidence>
<feature type="region of interest" description="Disordered" evidence="2">
    <location>
        <begin position="68"/>
        <end position="119"/>
    </location>
</feature>
<accession>A0A8J2PEH7</accession>
<reference evidence="3" key="1">
    <citation type="submission" date="2021-06" db="EMBL/GenBank/DDBJ databases">
        <authorList>
            <person name="Hodson N. C."/>
            <person name="Mongue J. A."/>
            <person name="Jaron S. K."/>
        </authorList>
    </citation>
    <scope>NUCLEOTIDE SEQUENCE</scope>
</reference>
<feature type="non-terminal residue" evidence="3">
    <location>
        <position position="1"/>
    </location>
</feature>
<dbReference type="EMBL" id="CAJVCH010266767">
    <property type="protein sequence ID" value="CAG7734316.1"/>
    <property type="molecule type" value="Genomic_DNA"/>
</dbReference>
<proteinExistence type="predicted"/>
<feature type="compositionally biased region" description="Basic and acidic residues" evidence="2">
    <location>
        <begin position="181"/>
        <end position="190"/>
    </location>
</feature>
<evidence type="ECO:0000313" key="4">
    <source>
        <dbReference type="Proteomes" id="UP000708208"/>
    </source>
</evidence>
<feature type="compositionally biased region" description="Polar residues" evidence="2">
    <location>
        <begin position="146"/>
        <end position="169"/>
    </location>
</feature>
<protein>
    <submittedName>
        <fullName evidence="3">Uncharacterized protein</fullName>
    </submittedName>
</protein>
<feature type="coiled-coil region" evidence="1">
    <location>
        <begin position="6"/>
        <end position="47"/>
    </location>
</feature>
<name>A0A8J2PEH7_9HEXA</name>
<dbReference type="AlphaFoldDB" id="A0A8J2PEH7"/>
<sequence>ILQETIRSLEQRYAESEEKIRNLEGIIRRLERTIQDSEGTNKKLEQYSSNPDPVALFQTDVSDMKCTDSEKYSSNSNRPILPATIKEGNNLSGNRSSKRSPISPDILQHKKMKTGETNEAHCSKILIPVKEVSSQSVPSSRKKTIFESSVSGVTQKDQESSQSCSTSNPPKDLQQVFVRLSKPERASLIS</sequence>
<feature type="region of interest" description="Disordered" evidence="2">
    <location>
        <begin position="133"/>
        <end position="190"/>
    </location>
</feature>